<feature type="compositionally biased region" description="Basic residues" evidence="1">
    <location>
        <begin position="177"/>
        <end position="187"/>
    </location>
</feature>
<proteinExistence type="predicted"/>
<feature type="compositionally biased region" description="Acidic residues" evidence="1">
    <location>
        <begin position="476"/>
        <end position="488"/>
    </location>
</feature>
<organism evidence="3 4">
    <name type="scientific">Aureobasidium melanogenum</name>
    <name type="common">Aureobasidium pullulans var. melanogenum</name>
    <dbReference type="NCBI Taxonomy" id="46634"/>
    <lineage>
        <taxon>Eukaryota</taxon>
        <taxon>Fungi</taxon>
        <taxon>Dikarya</taxon>
        <taxon>Ascomycota</taxon>
        <taxon>Pezizomycotina</taxon>
        <taxon>Dothideomycetes</taxon>
        <taxon>Dothideomycetidae</taxon>
        <taxon>Dothideales</taxon>
        <taxon>Saccotheciaceae</taxon>
        <taxon>Aureobasidium</taxon>
    </lineage>
</organism>
<evidence type="ECO:0000313" key="4">
    <source>
        <dbReference type="Proteomes" id="UP000779574"/>
    </source>
</evidence>
<dbReference type="OrthoDB" id="3913567at2759"/>
<evidence type="ECO:0000313" key="3">
    <source>
        <dbReference type="EMBL" id="KAG9690865.1"/>
    </source>
</evidence>
<dbReference type="SUPFAM" id="SSF63748">
    <property type="entry name" value="Tudor/PWWP/MBT"/>
    <property type="match status" value="1"/>
</dbReference>
<feature type="region of interest" description="Disordered" evidence="1">
    <location>
        <begin position="469"/>
        <end position="488"/>
    </location>
</feature>
<comment type="caution">
    <text evidence="3">The sequence shown here is derived from an EMBL/GenBank/DDBJ whole genome shotgun (WGS) entry which is preliminary data.</text>
</comment>
<name>A0A9P8EI20_AURME</name>
<feature type="non-terminal residue" evidence="3">
    <location>
        <position position="488"/>
    </location>
</feature>
<feature type="compositionally biased region" description="Polar residues" evidence="1">
    <location>
        <begin position="205"/>
        <end position="215"/>
    </location>
</feature>
<dbReference type="CDD" id="cd05162">
    <property type="entry name" value="PWWP"/>
    <property type="match status" value="1"/>
</dbReference>
<dbReference type="AlphaFoldDB" id="A0A9P8EI20"/>
<dbReference type="InterPro" id="IPR000313">
    <property type="entry name" value="PWWP_dom"/>
</dbReference>
<sequence length="488" mass="55780">MDNSDIIESTRVTELEGEEWPCFVFPDHQVPLGMIEPRPHKDALPVLFLERHTFEWRSRDALNDFEPFETREFDATRAGREREQAFKEALEYHDLDHYHNLVRGLQAAREMAQDNAIFLDDSDDNDDDNFFKSTKRTSLRGDSDDEVTITSVTKKKRPYSSAFQRPGPPTPSPTPSKKVKTSSKKKVPASSLPFGEEDSDIDLPHSSTFTPTPTRKSAPKPAVSTWRPSGKLLKIDPNDYVARKQLELLRTKKGDGKSPTPEKPKVLEPVNDPLKVNIYVGAEKKLFILDRALIQKYPSFMKHITGDNKDGFEIQNAVFAKLNPDAFESIVTWLNTADYVPRLIEGDHPHLEGVKSTGQFEEAADTASTLWNIAHKLELTDLQELIYRKIEVQTPLAANSLLLMTRMVFWNSPTNAKIDGKMRKMLRLDVATRLYEILGEEPLLFSRVIKSDVELANFVWQYQVDHPWEEPPEHFSEDDDDDAEDDDE</sequence>
<accession>A0A9P8EI20</accession>
<dbReference type="Pfam" id="PF00855">
    <property type="entry name" value="PWWP"/>
    <property type="match status" value="1"/>
</dbReference>
<dbReference type="Proteomes" id="UP000779574">
    <property type="component" value="Unassembled WGS sequence"/>
</dbReference>
<dbReference type="Gene3D" id="2.30.30.140">
    <property type="match status" value="1"/>
</dbReference>
<reference evidence="3" key="2">
    <citation type="submission" date="2021-08" db="EMBL/GenBank/DDBJ databases">
        <authorList>
            <person name="Gostincar C."/>
            <person name="Sun X."/>
            <person name="Song Z."/>
            <person name="Gunde-Cimerman N."/>
        </authorList>
    </citation>
    <scope>NUCLEOTIDE SEQUENCE</scope>
    <source>
        <strain evidence="3">EXF-9911</strain>
    </source>
</reference>
<gene>
    <name evidence="3" type="ORF">KCU76_g7868</name>
</gene>
<feature type="domain" description="PWWP" evidence="2">
    <location>
        <begin position="20"/>
        <end position="91"/>
    </location>
</feature>
<feature type="region of interest" description="Disordered" evidence="1">
    <location>
        <begin position="132"/>
        <end position="230"/>
    </location>
</feature>
<protein>
    <recommendedName>
        <fullName evidence="2">PWWP domain-containing protein</fullName>
    </recommendedName>
</protein>
<evidence type="ECO:0000256" key="1">
    <source>
        <dbReference type="SAM" id="MobiDB-lite"/>
    </source>
</evidence>
<evidence type="ECO:0000259" key="2">
    <source>
        <dbReference type="Pfam" id="PF00855"/>
    </source>
</evidence>
<reference evidence="3" key="1">
    <citation type="journal article" date="2021" name="J Fungi (Basel)">
        <title>Virulence traits and population genomics of the black yeast Aureobasidium melanogenum.</title>
        <authorList>
            <person name="Cernosa A."/>
            <person name="Sun X."/>
            <person name="Gostincar C."/>
            <person name="Fang C."/>
            <person name="Gunde-Cimerman N."/>
            <person name="Song Z."/>
        </authorList>
    </citation>
    <scope>NUCLEOTIDE SEQUENCE</scope>
    <source>
        <strain evidence="3">EXF-9911</strain>
    </source>
</reference>
<dbReference type="EMBL" id="JAHFXF010000291">
    <property type="protein sequence ID" value="KAG9690865.1"/>
    <property type="molecule type" value="Genomic_DNA"/>
</dbReference>